<proteinExistence type="predicted"/>
<accession>A0A0D2XZG8</accession>
<dbReference type="AlphaFoldDB" id="A0A0D2XZG8"/>
<dbReference type="Proteomes" id="UP000002489">
    <property type="component" value="Unassembled WGS sequence"/>
</dbReference>
<name>A0A0D2XZG8_FUSOF</name>
<evidence type="ECO:0000313" key="2">
    <source>
        <dbReference type="Proteomes" id="UP000002489"/>
    </source>
</evidence>
<protein>
    <submittedName>
        <fullName evidence="1">Uncharacterized protein</fullName>
    </submittedName>
</protein>
<evidence type="ECO:0000313" key="1">
    <source>
        <dbReference type="EnsemblFungi" id="FOXG_09397P0"/>
    </source>
</evidence>
<reference evidence="2" key="1">
    <citation type="journal article" date="2012" name="Mol. Plant Microbe Interact.">
        <title>A highly conserved effector in Fusarium oxysporum is required for full virulence on Arabidopsis.</title>
        <authorList>
            <person name="Thatcher L.F."/>
            <person name="Gardiner D.M."/>
            <person name="Kazan K."/>
            <person name="Manners J."/>
        </authorList>
    </citation>
    <scope>NUCLEOTIDE SEQUENCE [LARGE SCALE GENOMIC DNA]</scope>
    <source>
        <strain evidence="2">Fo5176</strain>
    </source>
</reference>
<reference evidence="1" key="2">
    <citation type="submission" date="2025-08" db="UniProtKB">
        <authorList>
            <consortium name="EnsemblFungi"/>
        </authorList>
    </citation>
    <scope>IDENTIFICATION</scope>
    <source>
        <strain evidence="1">4287 / CBS 123668 / FGSC 9935 / NRRL 34936</strain>
    </source>
</reference>
<dbReference type="EnsemblFungi" id="FOXG_09397T0">
    <property type="protein sequence ID" value="FOXG_09397P0"/>
    <property type="gene ID" value="FOXG_09397"/>
</dbReference>
<sequence length="44" mass="5221">MGENPPEEAPFPLTAVDRWVLSQTDEEFHKHDWEELKEIISKQL</sequence>
<organism evidence="1 2">
    <name type="scientific">Fusarium oxysporum (strain Fo5176)</name>
    <name type="common">Fusarium vascular wilt</name>
    <dbReference type="NCBI Taxonomy" id="660025"/>
    <lineage>
        <taxon>Eukaryota</taxon>
        <taxon>Fungi</taxon>
        <taxon>Dikarya</taxon>
        <taxon>Ascomycota</taxon>
        <taxon>Pezizomycotina</taxon>
        <taxon>Sordariomycetes</taxon>
        <taxon>Hypocreomycetidae</taxon>
        <taxon>Hypocreales</taxon>
        <taxon>Nectriaceae</taxon>
        <taxon>Fusarium</taxon>
        <taxon>Fusarium oxysporum species complex</taxon>
    </lineage>
</organism>